<evidence type="ECO:0008006" key="4">
    <source>
        <dbReference type="Google" id="ProtNLM"/>
    </source>
</evidence>
<feature type="region of interest" description="Disordered" evidence="1">
    <location>
        <begin position="195"/>
        <end position="396"/>
    </location>
</feature>
<dbReference type="HOGENOM" id="CLU_557862_0_0_1"/>
<feature type="compositionally biased region" description="Polar residues" evidence="1">
    <location>
        <begin position="233"/>
        <end position="252"/>
    </location>
</feature>
<gene>
    <name evidence="2" type="ORF">MELLADRAFT_84277</name>
</gene>
<dbReference type="GeneID" id="18933423"/>
<protein>
    <recommendedName>
        <fullName evidence="4">FAR1 domain-containing protein</fullName>
    </recommendedName>
</protein>
<feature type="compositionally biased region" description="Basic residues" evidence="1">
    <location>
        <begin position="304"/>
        <end position="318"/>
    </location>
</feature>
<organism evidence="3">
    <name type="scientific">Melampsora larici-populina (strain 98AG31 / pathotype 3-4-7)</name>
    <name type="common">Poplar leaf rust fungus</name>
    <dbReference type="NCBI Taxonomy" id="747676"/>
    <lineage>
        <taxon>Eukaryota</taxon>
        <taxon>Fungi</taxon>
        <taxon>Dikarya</taxon>
        <taxon>Basidiomycota</taxon>
        <taxon>Pucciniomycotina</taxon>
        <taxon>Pucciniomycetes</taxon>
        <taxon>Pucciniales</taxon>
        <taxon>Melampsoraceae</taxon>
        <taxon>Melampsora</taxon>
    </lineage>
</organism>
<dbReference type="Proteomes" id="UP000001072">
    <property type="component" value="Unassembled WGS sequence"/>
</dbReference>
<keyword evidence="3" id="KW-1185">Reference proteome</keyword>
<evidence type="ECO:0000313" key="2">
    <source>
        <dbReference type="EMBL" id="EGG08755.1"/>
    </source>
</evidence>
<evidence type="ECO:0000256" key="1">
    <source>
        <dbReference type="SAM" id="MobiDB-lite"/>
    </source>
</evidence>
<evidence type="ECO:0000313" key="3">
    <source>
        <dbReference type="Proteomes" id="UP000001072"/>
    </source>
</evidence>
<feature type="compositionally biased region" description="Polar residues" evidence="1">
    <location>
        <begin position="211"/>
        <end position="226"/>
    </location>
</feature>
<name>F4RF54_MELLP</name>
<dbReference type="KEGG" id="mlr:MELLADRAFT_84277"/>
<dbReference type="InParanoid" id="F4RF54"/>
<reference evidence="3" key="1">
    <citation type="journal article" date="2011" name="Proc. Natl. Acad. Sci. U.S.A.">
        <title>Obligate biotrophy features unraveled by the genomic analysis of rust fungi.</title>
        <authorList>
            <person name="Duplessis S."/>
            <person name="Cuomo C.A."/>
            <person name="Lin Y.-C."/>
            <person name="Aerts A."/>
            <person name="Tisserant E."/>
            <person name="Veneault-Fourrey C."/>
            <person name="Joly D.L."/>
            <person name="Hacquard S."/>
            <person name="Amselem J."/>
            <person name="Cantarel B.L."/>
            <person name="Chiu R."/>
            <person name="Coutinho P.M."/>
            <person name="Feau N."/>
            <person name="Field M."/>
            <person name="Frey P."/>
            <person name="Gelhaye E."/>
            <person name="Goldberg J."/>
            <person name="Grabherr M.G."/>
            <person name="Kodira C.D."/>
            <person name="Kohler A."/>
            <person name="Kuees U."/>
            <person name="Lindquist E.A."/>
            <person name="Lucas S.M."/>
            <person name="Mago R."/>
            <person name="Mauceli E."/>
            <person name="Morin E."/>
            <person name="Murat C."/>
            <person name="Pangilinan J.L."/>
            <person name="Park R."/>
            <person name="Pearson M."/>
            <person name="Quesneville H."/>
            <person name="Rouhier N."/>
            <person name="Sakthikumar S."/>
            <person name="Salamov A.A."/>
            <person name="Schmutz J."/>
            <person name="Selles B."/>
            <person name="Shapiro H."/>
            <person name="Tanguay P."/>
            <person name="Tuskan G.A."/>
            <person name="Henrissat B."/>
            <person name="Van de Peer Y."/>
            <person name="Rouze P."/>
            <person name="Ellis J.G."/>
            <person name="Dodds P.N."/>
            <person name="Schein J.E."/>
            <person name="Zhong S."/>
            <person name="Hamelin R.C."/>
            <person name="Grigoriev I.V."/>
            <person name="Szabo L.J."/>
            <person name="Martin F."/>
        </authorList>
    </citation>
    <scope>NUCLEOTIDE SEQUENCE [LARGE SCALE GENOMIC DNA]</scope>
    <source>
        <strain evidence="3">98AG31 / pathotype 3-4-7</strain>
    </source>
</reference>
<dbReference type="VEuPathDB" id="FungiDB:MELLADRAFT_84277"/>
<dbReference type="AlphaFoldDB" id="F4RF54"/>
<feature type="compositionally biased region" description="Polar residues" evidence="1">
    <location>
        <begin position="327"/>
        <end position="344"/>
    </location>
</feature>
<accession>F4RF54</accession>
<feature type="compositionally biased region" description="Basic residues" evidence="1">
    <location>
        <begin position="379"/>
        <end position="396"/>
    </location>
</feature>
<feature type="compositionally biased region" description="Pro residues" evidence="1">
    <location>
        <begin position="196"/>
        <end position="205"/>
    </location>
</feature>
<sequence>MTEIPPPEARTGFKTRLHAILYIQEHSNNNGFRVTIKDSRPKWVQFKCHLGPTRHKDTNSNANTKTCGFLSTSKLDSSDGTWNFTIQNANHNHEPDFNIHKHDLAILRDTISKEEEKQHRNIVTPQIPSGQILIPHIQSVQPSTSAITPPFFILQYQALKQQMQALPMQSQAYLLTRFLSECQLAAGLANTVSTPIPTPLPPNPLPEISNTTPQDSTTPKASNQSTNDEDTQESQFLSNSPIKSNPDQSLLNIKNRETAKSGESKGNEREEPPISEEEEAPEENHAPLTHHVTLPQDSNPVVHRSPKISKKKTPKRKASAVEEPTHNNHPTSPITTRASSSSHAQVARKSTRTIQNKENDQPKVKKARTQANNHELTLHHKASKRRSKSKAKPKLSKYKQKVMERVKNMSKENQAIVKRWDCVKTLPVELFPFIKSAVNPPGKGLCTFGAIAVQLGRGVDEAPIVRREMLAEVQKRLPLVYETPFDIVI</sequence>
<dbReference type="RefSeq" id="XP_007407729.1">
    <property type="nucleotide sequence ID" value="XM_007407667.1"/>
</dbReference>
<proteinExistence type="predicted"/>
<dbReference type="EMBL" id="GL883099">
    <property type="protein sequence ID" value="EGG08755.1"/>
    <property type="molecule type" value="Genomic_DNA"/>
</dbReference>
<feature type="compositionally biased region" description="Basic and acidic residues" evidence="1">
    <location>
        <begin position="254"/>
        <end position="272"/>
    </location>
</feature>